<dbReference type="AlphaFoldDB" id="A0A1B2EBI4"/>
<protein>
    <submittedName>
        <fullName evidence="4">Lytic transglycosylase</fullName>
    </submittedName>
</protein>
<dbReference type="Pfam" id="PF01464">
    <property type="entry name" value="SLT"/>
    <property type="match status" value="1"/>
</dbReference>
<proteinExistence type="inferred from homology"/>
<gene>
    <name evidence="4" type="ORF">BB934_03030</name>
</gene>
<dbReference type="KEGG" id="moc:BB934_03030"/>
<dbReference type="RefSeq" id="WP_099508318.1">
    <property type="nucleotide sequence ID" value="NZ_CP016616.1"/>
</dbReference>
<dbReference type="EMBL" id="CP016616">
    <property type="protein sequence ID" value="ANY77323.1"/>
    <property type="molecule type" value="Genomic_DNA"/>
</dbReference>
<dbReference type="InterPro" id="IPR023346">
    <property type="entry name" value="Lysozyme-like_dom_sf"/>
</dbReference>
<evidence type="ECO:0000313" key="4">
    <source>
        <dbReference type="EMBL" id="ANY77323.1"/>
    </source>
</evidence>
<reference evidence="4" key="1">
    <citation type="submission" date="2016-07" db="EMBL/GenBank/DDBJ databases">
        <title>Microvirga ossetica sp. nov. a new species of rhizobia isolated from root nodules of the legume species Vicia alpestris Steven originated from North Ossetia region in the Caucasus.</title>
        <authorList>
            <person name="Safronova V.I."/>
            <person name="Kuznetsova I.G."/>
            <person name="Sazanova A.L."/>
            <person name="Belimov A."/>
            <person name="Andronov E."/>
            <person name="Osledkin Y.S."/>
            <person name="Onishchuk O.P."/>
            <person name="Kurchak O.N."/>
            <person name="Shaposhnikov A.I."/>
            <person name="Willems A."/>
            <person name="Tikhonovich I.A."/>
        </authorList>
    </citation>
    <scope>NUCLEOTIDE SEQUENCE [LARGE SCALE GENOMIC DNA]</scope>
    <source>
        <strain evidence="4">V5/3M</strain>
    </source>
</reference>
<accession>A0A1B2EBI4</accession>
<dbReference type="OrthoDB" id="9788661at2"/>
<dbReference type="Gene3D" id="1.10.530.10">
    <property type="match status" value="1"/>
</dbReference>
<organism evidence="4">
    <name type="scientific">Microvirga ossetica</name>
    <dbReference type="NCBI Taxonomy" id="1882682"/>
    <lineage>
        <taxon>Bacteria</taxon>
        <taxon>Pseudomonadati</taxon>
        <taxon>Pseudomonadota</taxon>
        <taxon>Alphaproteobacteria</taxon>
        <taxon>Hyphomicrobiales</taxon>
        <taxon>Methylobacteriaceae</taxon>
        <taxon>Microvirga</taxon>
    </lineage>
</organism>
<feature type="signal peptide" evidence="2">
    <location>
        <begin position="1"/>
        <end position="20"/>
    </location>
</feature>
<evidence type="ECO:0000256" key="1">
    <source>
        <dbReference type="ARBA" id="ARBA00009387"/>
    </source>
</evidence>
<sequence>MISRLILGCALLACALPAAASDRASLDALVAQHAQANGIPEALVHRIIQRESGYNSRASNRGNLGLMQIRYGTARAMGYTGPASGLLDANTNLAYAVPYLANAYKVAGGNPNRTVSLYSGGYYYAAKRKGLLRELRTGPNEPVTTGSVSAPSPSLASLISSVFTPSGTR</sequence>
<dbReference type="InterPro" id="IPR008258">
    <property type="entry name" value="Transglycosylase_SLT_dom_1"/>
</dbReference>
<feature type="chain" id="PRO_5008535948" evidence="2">
    <location>
        <begin position="21"/>
        <end position="169"/>
    </location>
</feature>
<name>A0A1B2EBI4_9HYPH</name>
<dbReference type="CDD" id="cd00254">
    <property type="entry name" value="LT-like"/>
    <property type="match status" value="1"/>
</dbReference>
<evidence type="ECO:0000256" key="2">
    <source>
        <dbReference type="SAM" id="SignalP"/>
    </source>
</evidence>
<feature type="domain" description="Transglycosylase SLT" evidence="3">
    <location>
        <begin position="30"/>
        <end position="122"/>
    </location>
</feature>
<evidence type="ECO:0000259" key="3">
    <source>
        <dbReference type="Pfam" id="PF01464"/>
    </source>
</evidence>
<comment type="similarity">
    <text evidence="1">Belongs to the virb1 family.</text>
</comment>
<dbReference type="SUPFAM" id="SSF53955">
    <property type="entry name" value="Lysozyme-like"/>
    <property type="match status" value="1"/>
</dbReference>
<keyword evidence="2" id="KW-0732">Signal</keyword>